<dbReference type="CDD" id="cd02440">
    <property type="entry name" value="AdoMet_MTases"/>
    <property type="match status" value="1"/>
</dbReference>
<dbReference type="InterPro" id="IPR029063">
    <property type="entry name" value="SAM-dependent_MTases_sf"/>
</dbReference>
<dbReference type="SUPFAM" id="SSF53335">
    <property type="entry name" value="S-adenosyl-L-methionine-dependent methyltransferases"/>
    <property type="match status" value="1"/>
</dbReference>
<dbReference type="GO" id="GO:0008168">
    <property type="term" value="F:methyltransferase activity"/>
    <property type="evidence" value="ECO:0007669"/>
    <property type="project" value="UniProtKB-KW"/>
</dbReference>
<gene>
    <name evidence="2" type="ORF">Slin15195_G083560</name>
</gene>
<dbReference type="AlphaFoldDB" id="A0A9Q9EM15"/>
<dbReference type="PANTHER" id="PTHR43591">
    <property type="entry name" value="METHYLTRANSFERASE"/>
    <property type="match status" value="1"/>
</dbReference>
<protein>
    <submittedName>
        <fullName evidence="2">S-adenosyl-L-methionine-dependent methyltransferase, Methyltransferase domain 25</fullName>
    </submittedName>
</protein>
<proteinExistence type="predicted"/>
<evidence type="ECO:0000313" key="3">
    <source>
        <dbReference type="Proteomes" id="UP001056384"/>
    </source>
</evidence>
<dbReference type="PANTHER" id="PTHR43591:SF24">
    <property type="entry name" value="2-METHOXY-6-POLYPRENYL-1,4-BENZOQUINOL METHYLASE, MITOCHONDRIAL"/>
    <property type="match status" value="1"/>
</dbReference>
<feature type="domain" description="Methyltransferase" evidence="1">
    <location>
        <begin position="62"/>
        <end position="156"/>
    </location>
</feature>
<name>A0A9Q9EM15_9PEZI</name>
<evidence type="ECO:0000259" key="1">
    <source>
        <dbReference type="Pfam" id="PF13649"/>
    </source>
</evidence>
<dbReference type="Proteomes" id="UP001056384">
    <property type="component" value="Chromosome 7"/>
</dbReference>
<dbReference type="Gene3D" id="3.40.50.150">
    <property type="entry name" value="Vaccinia Virus protein VP39"/>
    <property type="match status" value="1"/>
</dbReference>
<dbReference type="InterPro" id="IPR041698">
    <property type="entry name" value="Methyltransf_25"/>
</dbReference>
<evidence type="ECO:0000313" key="2">
    <source>
        <dbReference type="EMBL" id="USW55037.1"/>
    </source>
</evidence>
<keyword evidence="2" id="KW-0808">Transferase</keyword>
<dbReference type="Pfam" id="PF13649">
    <property type="entry name" value="Methyltransf_25"/>
    <property type="match status" value="1"/>
</dbReference>
<dbReference type="GO" id="GO:0032259">
    <property type="term" value="P:methylation"/>
    <property type="evidence" value="ECO:0007669"/>
    <property type="project" value="UniProtKB-KW"/>
</dbReference>
<dbReference type="EMBL" id="CP099424">
    <property type="protein sequence ID" value="USW55037.1"/>
    <property type="molecule type" value="Genomic_DNA"/>
</dbReference>
<keyword evidence="3" id="KW-1185">Reference proteome</keyword>
<accession>A0A9Q9EM15</accession>
<sequence>MAPARWCTSVNEAAQRTFQDESGPYVLPNDAPEHARLDAQSRAFLSILGKTFHAPLSQPKKILDVGCGTGILTAELARKHPEATVVGIDISLVPVHLHGVLPNLTYVQGDVADLAGQSDGMLAWGTFDYVFSRFLIFAITDWPAHVERLMRLLRVGDWLEMQDFGFGIYAGPNRTDFPEGADMSATWDWNTHFEHDCAAGGLNMACGKNLVAWLAESRAVRIQEQIYRIGPGGPRNPGESDKAYWQKTKLTQEGLIDKVCSRRNSPDVVAKLKDDMRATLGKLVDGDWAAMHVAIGEAQ</sequence>
<organism evidence="2 3">
    <name type="scientific">Septoria linicola</name>
    <dbReference type="NCBI Taxonomy" id="215465"/>
    <lineage>
        <taxon>Eukaryota</taxon>
        <taxon>Fungi</taxon>
        <taxon>Dikarya</taxon>
        <taxon>Ascomycota</taxon>
        <taxon>Pezizomycotina</taxon>
        <taxon>Dothideomycetes</taxon>
        <taxon>Dothideomycetidae</taxon>
        <taxon>Mycosphaerellales</taxon>
        <taxon>Mycosphaerellaceae</taxon>
        <taxon>Septoria</taxon>
    </lineage>
</organism>
<reference evidence="2" key="1">
    <citation type="submission" date="2022-06" db="EMBL/GenBank/DDBJ databases">
        <title>Complete genome sequences of two strains of the flax pathogen Septoria linicola.</title>
        <authorList>
            <person name="Lapalu N."/>
            <person name="Simon A."/>
            <person name="Demenou B."/>
            <person name="Paumier D."/>
            <person name="Guillot M.-P."/>
            <person name="Gout L."/>
            <person name="Valade R."/>
        </authorList>
    </citation>
    <scope>NUCLEOTIDE SEQUENCE</scope>
    <source>
        <strain evidence="2">SE15195</strain>
    </source>
</reference>
<keyword evidence="2" id="KW-0489">Methyltransferase</keyword>